<keyword evidence="3" id="KW-0863">Zinc-finger</keyword>
<evidence type="ECO:0000313" key="7">
    <source>
        <dbReference type="Proteomes" id="UP000075809"/>
    </source>
</evidence>
<reference evidence="6 7" key="1">
    <citation type="submission" date="2015-09" db="EMBL/GenBank/DDBJ databases">
        <title>Trachymyrmex zeteki WGS genome.</title>
        <authorList>
            <person name="Nygaard S."/>
            <person name="Hu H."/>
            <person name="Boomsma J."/>
            <person name="Zhang G."/>
        </authorList>
    </citation>
    <scope>NUCLEOTIDE SEQUENCE [LARGE SCALE GENOMIC DNA]</scope>
    <source>
        <strain evidence="6">Tzet28-1</strain>
        <tissue evidence="6">Whole body</tissue>
    </source>
</reference>
<evidence type="ECO:0000256" key="2">
    <source>
        <dbReference type="ARBA" id="ARBA00022723"/>
    </source>
</evidence>
<organism evidence="6 7">
    <name type="scientific">Mycetomoellerius zeteki</name>
    <dbReference type="NCBI Taxonomy" id="64791"/>
    <lineage>
        <taxon>Eukaryota</taxon>
        <taxon>Metazoa</taxon>
        <taxon>Ecdysozoa</taxon>
        <taxon>Arthropoda</taxon>
        <taxon>Hexapoda</taxon>
        <taxon>Insecta</taxon>
        <taxon>Pterygota</taxon>
        <taxon>Neoptera</taxon>
        <taxon>Endopterygota</taxon>
        <taxon>Hymenoptera</taxon>
        <taxon>Apocrita</taxon>
        <taxon>Aculeata</taxon>
        <taxon>Formicoidea</taxon>
        <taxon>Formicidae</taxon>
        <taxon>Myrmicinae</taxon>
        <taxon>Mycetomoellerius</taxon>
    </lineage>
</organism>
<dbReference type="SUPFAM" id="SSF82771">
    <property type="entry name" value="GIY-YIG endonuclease"/>
    <property type="match status" value="1"/>
</dbReference>
<accession>A0A151XAM6</accession>
<evidence type="ECO:0000256" key="3">
    <source>
        <dbReference type="ARBA" id="ARBA00022771"/>
    </source>
</evidence>
<dbReference type="Proteomes" id="UP000075809">
    <property type="component" value="Unassembled WGS sequence"/>
</dbReference>
<name>A0A151XAM6_9HYME</name>
<comment type="subcellular location">
    <subcellularLocation>
        <location evidence="1">Nucleus</location>
    </subcellularLocation>
</comment>
<keyword evidence="5" id="KW-0539">Nucleus</keyword>
<gene>
    <name evidence="6" type="ORF">ALC60_03396</name>
</gene>
<dbReference type="EMBL" id="KQ982335">
    <property type="protein sequence ID" value="KYQ57435.1"/>
    <property type="molecule type" value="Genomic_DNA"/>
</dbReference>
<keyword evidence="7" id="KW-1185">Reference proteome</keyword>
<dbReference type="InterPro" id="IPR035901">
    <property type="entry name" value="GIY-YIG_endonuc_sf"/>
</dbReference>
<evidence type="ECO:0000256" key="4">
    <source>
        <dbReference type="ARBA" id="ARBA00022833"/>
    </source>
</evidence>
<keyword evidence="4" id="KW-0862">Zinc</keyword>
<dbReference type="Gene3D" id="3.40.1440.10">
    <property type="entry name" value="GIY-YIG endonuclease"/>
    <property type="match status" value="1"/>
</dbReference>
<dbReference type="CDD" id="cd10442">
    <property type="entry name" value="GIY-YIG_PLEs"/>
    <property type="match status" value="1"/>
</dbReference>
<dbReference type="SUPFAM" id="SSF53098">
    <property type="entry name" value="Ribonuclease H-like"/>
    <property type="match status" value="1"/>
</dbReference>
<evidence type="ECO:0008006" key="8">
    <source>
        <dbReference type="Google" id="ProtNLM"/>
    </source>
</evidence>
<keyword evidence="2" id="KW-0479">Metal-binding</keyword>
<sequence length="196" mass="22698">MRNHNLILSQSDIWSSDSNKSFLTLTVHFIYEAKLISLTLSTSEMSSNHTAEHIAMTIREILENQWKIYDKVVTIVIDNAANVKKAVSEYLNKCIKIYCRRIDSIDQLITRDQLDSMANLNVVYKISCDDCEASYAGQTKRKLKTRVKEHVSDIRKKTGSPSVISDHHINYNHNFNWEDVKILYREPSYNKSLVNL</sequence>
<evidence type="ECO:0000256" key="5">
    <source>
        <dbReference type="ARBA" id="ARBA00023242"/>
    </source>
</evidence>
<proteinExistence type="predicted"/>
<protein>
    <recommendedName>
        <fullName evidence="8">DUF659 domain-containing protein</fullName>
    </recommendedName>
</protein>
<dbReference type="PANTHER" id="PTHR46481:SF10">
    <property type="entry name" value="ZINC FINGER BED DOMAIN-CONTAINING PROTEIN 39"/>
    <property type="match status" value="1"/>
</dbReference>
<dbReference type="GO" id="GO:0008270">
    <property type="term" value="F:zinc ion binding"/>
    <property type="evidence" value="ECO:0007669"/>
    <property type="project" value="UniProtKB-KW"/>
</dbReference>
<dbReference type="AlphaFoldDB" id="A0A151XAM6"/>
<dbReference type="PANTHER" id="PTHR46481">
    <property type="entry name" value="ZINC FINGER BED DOMAIN-CONTAINING PROTEIN 4"/>
    <property type="match status" value="1"/>
</dbReference>
<dbReference type="InterPro" id="IPR012337">
    <property type="entry name" value="RNaseH-like_sf"/>
</dbReference>
<dbReference type="GO" id="GO:0005634">
    <property type="term" value="C:nucleus"/>
    <property type="evidence" value="ECO:0007669"/>
    <property type="project" value="UniProtKB-SubCell"/>
</dbReference>
<evidence type="ECO:0000313" key="6">
    <source>
        <dbReference type="EMBL" id="KYQ57435.1"/>
    </source>
</evidence>
<evidence type="ECO:0000256" key="1">
    <source>
        <dbReference type="ARBA" id="ARBA00004123"/>
    </source>
</evidence>
<dbReference type="STRING" id="64791.A0A151XAM6"/>
<dbReference type="InterPro" id="IPR052035">
    <property type="entry name" value="ZnF_BED_domain_contain"/>
</dbReference>